<reference evidence="3" key="1">
    <citation type="journal article" date="2019" name="Int. J. Syst. Evol. Microbiol.">
        <title>The Global Catalogue of Microorganisms (GCM) 10K type strain sequencing project: providing services to taxonomists for standard genome sequencing and annotation.</title>
        <authorList>
            <consortium name="The Broad Institute Genomics Platform"/>
            <consortium name="The Broad Institute Genome Sequencing Center for Infectious Disease"/>
            <person name="Wu L."/>
            <person name="Ma J."/>
        </authorList>
    </citation>
    <scope>NUCLEOTIDE SEQUENCE [LARGE SCALE GENOMIC DNA]</scope>
    <source>
        <strain evidence="3">CCUG 56756</strain>
    </source>
</reference>
<keyword evidence="1" id="KW-1133">Transmembrane helix</keyword>
<keyword evidence="3" id="KW-1185">Reference proteome</keyword>
<dbReference type="EMBL" id="JBHTKI010000008">
    <property type="protein sequence ID" value="MFD1030799.1"/>
    <property type="molecule type" value="Genomic_DNA"/>
</dbReference>
<protein>
    <submittedName>
        <fullName evidence="2">Uncharacterized protein</fullName>
    </submittedName>
</protein>
<sequence length="73" mass="8446">MDALVVSQVIIIILSLYLIVKVANKLPKPIAYSIYAFMLTATALIFFMNFYYPETLVEWVDTVEGWQEILKRS</sequence>
<evidence type="ECO:0000313" key="2">
    <source>
        <dbReference type="EMBL" id="MFD1030799.1"/>
    </source>
</evidence>
<organism evidence="2 3">
    <name type="scientific">Metaplanococcus flavidus</name>
    <dbReference type="NCBI Taxonomy" id="569883"/>
    <lineage>
        <taxon>Bacteria</taxon>
        <taxon>Bacillati</taxon>
        <taxon>Bacillota</taxon>
        <taxon>Bacilli</taxon>
        <taxon>Bacillales</taxon>
        <taxon>Caryophanaceae</taxon>
        <taxon>Metaplanococcus</taxon>
    </lineage>
</organism>
<name>A0ABW3L8V9_9BACL</name>
<dbReference type="Proteomes" id="UP001597109">
    <property type="component" value="Unassembled WGS sequence"/>
</dbReference>
<dbReference type="RefSeq" id="WP_144836803.1">
    <property type="nucleotide sequence ID" value="NZ_JBHTKI010000008.1"/>
</dbReference>
<proteinExistence type="predicted"/>
<accession>A0ABW3L8V9</accession>
<feature type="transmembrane region" description="Helical" evidence="1">
    <location>
        <begin position="30"/>
        <end position="52"/>
    </location>
</feature>
<keyword evidence="1" id="KW-0812">Transmembrane</keyword>
<evidence type="ECO:0000313" key="3">
    <source>
        <dbReference type="Proteomes" id="UP001597109"/>
    </source>
</evidence>
<feature type="transmembrane region" description="Helical" evidence="1">
    <location>
        <begin position="6"/>
        <end position="23"/>
    </location>
</feature>
<gene>
    <name evidence="2" type="ORF">ACFQ1X_05080</name>
</gene>
<keyword evidence="1" id="KW-0472">Membrane</keyword>
<comment type="caution">
    <text evidence="2">The sequence shown here is derived from an EMBL/GenBank/DDBJ whole genome shotgun (WGS) entry which is preliminary data.</text>
</comment>
<evidence type="ECO:0000256" key="1">
    <source>
        <dbReference type="SAM" id="Phobius"/>
    </source>
</evidence>